<dbReference type="Pfam" id="PF09361">
    <property type="entry name" value="Phasin_2"/>
    <property type="match status" value="1"/>
</dbReference>
<keyword evidence="3" id="KW-1185">Reference proteome</keyword>
<organism evidence="2 3">
    <name type="scientific">Mesorhizobium retamae</name>
    <dbReference type="NCBI Taxonomy" id="2912854"/>
    <lineage>
        <taxon>Bacteria</taxon>
        <taxon>Pseudomonadati</taxon>
        <taxon>Pseudomonadota</taxon>
        <taxon>Alphaproteobacteria</taxon>
        <taxon>Hyphomicrobiales</taxon>
        <taxon>Phyllobacteriaceae</taxon>
        <taxon>Mesorhizobium</taxon>
    </lineage>
</organism>
<gene>
    <name evidence="2" type="ORF">L4923_00190</name>
</gene>
<evidence type="ECO:0000313" key="2">
    <source>
        <dbReference type="EMBL" id="MCG7503428.1"/>
    </source>
</evidence>
<evidence type="ECO:0000259" key="1">
    <source>
        <dbReference type="Pfam" id="PF09361"/>
    </source>
</evidence>
<comment type="caution">
    <text evidence="2">The sequence shown here is derived from an EMBL/GenBank/DDBJ whole genome shotgun (WGS) entry which is preliminary data.</text>
</comment>
<reference evidence="2 3" key="1">
    <citation type="submission" date="2022-02" db="EMBL/GenBank/DDBJ databases">
        <title>Draft genome sequence of Mezorhizobium retamae strain IRAMC:0171 isolated from Retama raetam nodules.</title>
        <authorList>
            <person name="Bengaied R."/>
            <person name="Sbissi I."/>
            <person name="Huber K."/>
            <person name="Ghodbane F."/>
            <person name="Nouioui I."/>
            <person name="Tarhouni M."/>
            <person name="Gtari M."/>
        </authorList>
    </citation>
    <scope>NUCLEOTIDE SEQUENCE [LARGE SCALE GENOMIC DNA]</scope>
    <source>
        <strain evidence="2 3">IRAMC:0171</strain>
    </source>
</reference>
<name>A0ABS9Q935_9HYPH</name>
<sequence>MTKTAKTTTAPASNYFSSIKNVFDGVQSKLEVPAAARDFVKRGASTAKERAETVHGGAAKLTDGVEKFAASFVAGYANFSRGLLDATLANVQHTLTTVEKIAGAQSFNEAVQIQADFVRENASANIDRVRGAAETAKTTVVEGAKTVQAEIGKLYTFDKKAA</sequence>
<dbReference type="RefSeq" id="WP_239360511.1">
    <property type="nucleotide sequence ID" value="NZ_JAKREW010000001.1"/>
</dbReference>
<evidence type="ECO:0000313" key="3">
    <source>
        <dbReference type="Proteomes" id="UP001201701"/>
    </source>
</evidence>
<dbReference type="Proteomes" id="UP001201701">
    <property type="component" value="Unassembled WGS sequence"/>
</dbReference>
<dbReference type="EMBL" id="JAKREW010000001">
    <property type="protein sequence ID" value="MCG7503428.1"/>
    <property type="molecule type" value="Genomic_DNA"/>
</dbReference>
<proteinExistence type="predicted"/>
<feature type="domain" description="Phasin" evidence="1">
    <location>
        <begin position="61"/>
        <end position="149"/>
    </location>
</feature>
<dbReference type="InterPro" id="IPR018968">
    <property type="entry name" value="Phasin"/>
</dbReference>
<protein>
    <submittedName>
        <fullName evidence="2">Phasin family protein</fullName>
    </submittedName>
</protein>
<accession>A0ABS9Q935</accession>